<dbReference type="EMBL" id="JAQYXL010000001">
    <property type="protein sequence ID" value="MEN3229239.1"/>
    <property type="molecule type" value="Genomic_DNA"/>
</dbReference>
<dbReference type="Gene3D" id="1.10.287.1080">
    <property type="entry name" value="MazG-like"/>
    <property type="match status" value="1"/>
</dbReference>
<reference evidence="1 2" key="1">
    <citation type="journal article" date="2023" name="PLoS ONE">
        <title>Complete genome assembly of Hawai'i environmental nontuberculous mycobacteria reveals unexpected co-isolation with methylobacteria.</title>
        <authorList>
            <person name="Hendrix J."/>
            <person name="Epperson L.E."/>
            <person name="Tong E.I."/>
            <person name="Chan Y.L."/>
            <person name="Hasan N.A."/>
            <person name="Dawrs S.N."/>
            <person name="Norton G.J."/>
            <person name="Virdi R."/>
            <person name="Crooks J.L."/>
            <person name="Chan E.D."/>
            <person name="Honda J.R."/>
            <person name="Strong M."/>
        </authorList>
    </citation>
    <scope>NUCLEOTIDE SEQUENCE [LARGE SCALE GENOMIC DNA]</scope>
    <source>
        <strain evidence="1 2">NJH_HI01</strain>
    </source>
</reference>
<dbReference type="SUPFAM" id="SSF101386">
    <property type="entry name" value="all-alpha NTP pyrophosphatases"/>
    <property type="match status" value="1"/>
</dbReference>
<accession>A0ABU9ZE62</accession>
<dbReference type="Proteomes" id="UP001404845">
    <property type="component" value="Unassembled WGS sequence"/>
</dbReference>
<dbReference type="RefSeq" id="WP_345971267.1">
    <property type="nucleotide sequence ID" value="NZ_JAQYXL010000001.1"/>
</dbReference>
<evidence type="ECO:0000313" key="2">
    <source>
        <dbReference type="Proteomes" id="UP001404845"/>
    </source>
</evidence>
<comment type="caution">
    <text evidence="1">The sequence shown here is derived from an EMBL/GenBank/DDBJ whole genome shotgun (WGS) entry which is preliminary data.</text>
</comment>
<dbReference type="CDD" id="cd11523">
    <property type="entry name" value="NTP-PPase"/>
    <property type="match status" value="1"/>
</dbReference>
<keyword evidence="2" id="KW-1185">Reference proteome</keyword>
<organism evidence="1 2">
    <name type="scientific">Methylorubrum rhodesianum</name>
    <dbReference type="NCBI Taxonomy" id="29427"/>
    <lineage>
        <taxon>Bacteria</taxon>
        <taxon>Pseudomonadati</taxon>
        <taxon>Pseudomonadota</taxon>
        <taxon>Alphaproteobacteria</taxon>
        <taxon>Hyphomicrobiales</taxon>
        <taxon>Methylobacteriaceae</taxon>
        <taxon>Methylorubrum</taxon>
    </lineage>
</organism>
<gene>
    <name evidence="1" type="ORF">PUR21_16605</name>
</gene>
<name>A0ABU9ZE62_9HYPH</name>
<sequence>MSTTTHQGAEGAETMTAGQSLDLRDLHAANIARQAEWCPDQVPDLSFRGNELGGECGEAQNVIKKLERERQGWRGSRATKDDLADELADVVICADLCAVTADIDLGAAVRRKFNATSEKQGLSVFLPAPAPRTDGGMTAGDWLDTPLAEDVQFPGVKFGKGVTLRTVIEAARRWKADADAAVLAKLPASASDSLRPDWHRAMFPDETAPHSIRTGATETEEVIEDAASEREVLRKAVSEALHDNQFLDGWPEMVDPVVEAVLAARPAAPEAQGTWSFDMEAAPRDGTNVIVAVASIHEGHEPIVGQAFIDSDNGGHWWWAGTSYGDYYASPIHETNNPPYAWRPMLDAPAPPASSGQGGR</sequence>
<proteinExistence type="predicted"/>
<protein>
    <submittedName>
        <fullName evidence="1">MazG-like family protein</fullName>
    </submittedName>
</protein>
<evidence type="ECO:0000313" key="1">
    <source>
        <dbReference type="EMBL" id="MEN3229239.1"/>
    </source>
</evidence>